<comment type="similarity">
    <text evidence="2">Belongs to the cation diffusion facilitator (CDF) transporter (TC 2.A.4) family.</text>
</comment>
<feature type="transmembrane region" description="Helical" evidence="7">
    <location>
        <begin position="142"/>
        <end position="160"/>
    </location>
</feature>
<gene>
    <name evidence="10" type="ORF">GCM10023261_12460</name>
</gene>
<proteinExistence type="inferred from homology"/>
<dbReference type="PANTHER" id="PTHR43840">
    <property type="entry name" value="MITOCHONDRIAL METAL TRANSPORTER 1-RELATED"/>
    <property type="match status" value="1"/>
</dbReference>
<evidence type="ECO:0000256" key="4">
    <source>
        <dbReference type="ARBA" id="ARBA00022692"/>
    </source>
</evidence>
<feature type="transmembrane region" description="Helical" evidence="7">
    <location>
        <begin position="36"/>
        <end position="55"/>
    </location>
</feature>
<dbReference type="SUPFAM" id="SSF160240">
    <property type="entry name" value="Cation efflux protein cytoplasmic domain-like"/>
    <property type="match status" value="1"/>
</dbReference>
<keyword evidence="3" id="KW-0813">Transport</keyword>
<keyword evidence="11" id="KW-1185">Reference proteome</keyword>
<feature type="transmembrane region" description="Helical" evidence="7">
    <location>
        <begin position="61"/>
        <end position="84"/>
    </location>
</feature>
<evidence type="ECO:0000313" key="10">
    <source>
        <dbReference type="EMBL" id="GAA5109505.1"/>
    </source>
</evidence>
<comment type="caution">
    <text evidence="10">The sequence shown here is derived from an EMBL/GenBank/DDBJ whole genome shotgun (WGS) entry which is preliminary data.</text>
</comment>
<feature type="transmembrane region" description="Helical" evidence="7">
    <location>
        <begin position="104"/>
        <end position="122"/>
    </location>
</feature>
<dbReference type="NCBIfam" id="TIGR01297">
    <property type="entry name" value="CDF"/>
    <property type="match status" value="1"/>
</dbReference>
<sequence length="328" mass="36449">MATWQKYHLYGGKCHSLFREEEEGMVVDVRINIQSLTLYSIFVACIVFALKYWAYHITGSVALYSDALESIVNILAALAAWWAVKVSMKPADQDHPFGHHKVEYFSALLEGALIIIAAIMILREAWIALSTIGALQKPGIWLVIYFIANVINYVWGWILIRQGKLHRSPALKADAAHFITDVFTSLGILVGLIAGFVGEWAILDPILAIIVAVNILLQGWKVINNAVQGLMDVGVELDETMRIRELISANAHGALEVHDLRTRVAGRATFIEFHLVVPAVMPVGEAHQICDKIEGVLEEEFDNVRISIHVEPEEEAKLPPGTTVIPFI</sequence>
<dbReference type="Gene3D" id="1.20.1510.10">
    <property type="entry name" value="Cation efflux protein transmembrane domain"/>
    <property type="match status" value="1"/>
</dbReference>
<dbReference type="EMBL" id="BAABIZ010000015">
    <property type="protein sequence ID" value="GAA5109505.1"/>
    <property type="molecule type" value="Genomic_DNA"/>
</dbReference>
<feature type="transmembrane region" description="Helical" evidence="7">
    <location>
        <begin position="200"/>
        <end position="217"/>
    </location>
</feature>
<dbReference type="InterPro" id="IPR036837">
    <property type="entry name" value="Cation_efflux_CTD_sf"/>
</dbReference>
<reference evidence="11" key="1">
    <citation type="journal article" date="2019" name="Int. J. Syst. Evol. Microbiol.">
        <title>The Global Catalogue of Microorganisms (GCM) 10K type strain sequencing project: providing services to taxonomists for standard genome sequencing and annotation.</title>
        <authorList>
            <consortium name="The Broad Institute Genomics Platform"/>
            <consortium name="The Broad Institute Genome Sequencing Center for Infectious Disease"/>
            <person name="Wu L."/>
            <person name="Ma J."/>
        </authorList>
    </citation>
    <scope>NUCLEOTIDE SEQUENCE [LARGE SCALE GENOMIC DNA]</scope>
    <source>
        <strain evidence="11">JCM 17712</strain>
    </source>
</reference>
<dbReference type="Pfam" id="PF01545">
    <property type="entry name" value="Cation_efflux"/>
    <property type="match status" value="1"/>
</dbReference>
<keyword evidence="4 7" id="KW-0812">Transmembrane</keyword>
<evidence type="ECO:0000256" key="5">
    <source>
        <dbReference type="ARBA" id="ARBA00022989"/>
    </source>
</evidence>
<feature type="transmembrane region" description="Helical" evidence="7">
    <location>
        <begin position="175"/>
        <end position="194"/>
    </location>
</feature>
<evidence type="ECO:0000256" key="3">
    <source>
        <dbReference type="ARBA" id="ARBA00022448"/>
    </source>
</evidence>
<name>A0ABP9N4L6_9HYPH</name>
<evidence type="ECO:0000256" key="6">
    <source>
        <dbReference type="ARBA" id="ARBA00023136"/>
    </source>
</evidence>
<organism evidence="10 11">
    <name type="scientific">Bartonella jaculi</name>
    <dbReference type="NCBI Taxonomy" id="686226"/>
    <lineage>
        <taxon>Bacteria</taxon>
        <taxon>Pseudomonadati</taxon>
        <taxon>Pseudomonadota</taxon>
        <taxon>Alphaproteobacteria</taxon>
        <taxon>Hyphomicrobiales</taxon>
        <taxon>Bartonellaceae</taxon>
        <taxon>Bartonella</taxon>
    </lineage>
</organism>
<accession>A0ABP9N4L6</accession>
<dbReference type="SUPFAM" id="SSF161111">
    <property type="entry name" value="Cation efflux protein transmembrane domain-like"/>
    <property type="match status" value="1"/>
</dbReference>
<keyword evidence="5 7" id="KW-1133">Transmembrane helix</keyword>
<feature type="domain" description="Cation efflux protein cytoplasmic" evidence="9">
    <location>
        <begin position="238"/>
        <end position="313"/>
    </location>
</feature>
<dbReference type="Proteomes" id="UP001500864">
    <property type="component" value="Unassembled WGS sequence"/>
</dbReference>
<dbReference type="InterPro" id="IPR002524">
    <property type="entry name" value="Cation_efflux"/>
</dbReference>
<dbReference type="InterPro" id="IPR050291">
    <property type="entry name" value="CDF_Transporter"/>
</dbReference>
<evidence type="ECO:0000256" key="2">
    <source>
        <dbReference type="ARBA" id="ARBA00008114"/>
    </source>
</evidence>
<evidence type="ECO:0000313" key="11">
    <source>
        <dbReference type="Proteomes" id="UP001500864"/>
    </source>
</evidence>
<comment type="subcellular location">
    <subcellularLocation>
        <location evidence="1">Membrane</location>
        <topology evidence="1">Multi-pass membrane protein</topology>
    </subcellularLocation>
</comment>
<protein>
    <submittedName>
        <fullName evidence="10">Cation diffusion facilitator family transporter</fullName>
    </submittedName>
</protein>
<dbReference type="InterPro" id="IPR058533">
    <property type="entry name" value="Cation_efflux_TM"/>
</dbReference>
<evidence type="ECO:0000259" key="9">
    <source>
        <dbReference type="Pfam" id="PF16916"/>
    </source>
</evidence>
<dbReference type="Gene3D" id="3.30.70.1350">
    <property type="entry name" value="Cation efflux protein, cytoplasmic domain"/>
    <property type="match status" value="1"/>
</dbReference>
<evidence type="ECO:0000256" key="1">
    <source>
        <dbReference type="ARBA" id="ARBA00004141"/>
    </source>
</evidence>
<dbReference type="PANTHER" id="PTHR43840:SF15">
    <property type="entry name" value="MITOCHONDRIAL METAL TRANSPORTER 1-RELATED"/>
    <property type="match status" value="1"/>
</dbReference>
<feature type="domain" description="Cation efflux protein transmembrane" evidence="8">
    <location>
        <begin position="38"/>
        <end position="231"/>
    </location>
</feature>
<evidence type="ECO:0000259" key="8">
    <source>
        <dbReference type="Pfam" id="PF01545"/>
    </source>
</evidence>
<keyword evidence="6 7" id="KW-0472">Membrane</keyword>
<evidence type="ECO:0000256" key="7">
    <source>
        <dbReference type="SAM" id="Phobius"/>
    </source>
</evidence>
<dbReference type="InterPro" id="IPR027469">
    <property type="entry name" value="Cation_efflux_TMD_sf"/>
</dbReference>
<dbReference type="InterPro" id="IPR027470">
    <property type="entry name" value="Cation_efflux_CTD"/>
</dbReference>
<dbReference type="Pfam" id="PF16916">
    <property type="entry name" value="ZT_dimer"/>
    <property type="match status" value="1"/>
</dbReference>